<proteinExistence type="predicted"/>
<evidence type="ECO:0000313" key="2">
    <source>
        <dbReference type="Proteomes" id="UP001295444"/>
    </source>
</evidence>
<gene>
    <name evidence="1" type="ORF">PECUL_23A003465</name>
</gene>
<keyword evidence="2" id="KW-1185">Reference proteome</keyword>
<organism evidence="1 2">
    <name type="scientific">Pelobates cultripes</name>
    <name type="common">Western spadefoot toad</name>
    <dbReference type="NCBI Taxonomy" id="61616"/>
    <lineage>
        <taxon>Eukaryota</taxon>
        <taxon>Metazoa</taxon>
        <taxon>Chordata</taxon>
        <taxon>Craniata</taxon>
        <taxon>Vertebrata</taxon>
        <taxon>Euteleostomi</taxon>
        <taxon>Amphibia</taxon>
        <taxon>Batrachia</taxon>
        <taxon>Anura</taxon>
        <taxon>Pelobatoidea</taxon>
        <taxon>Pelobatidae</taxon>
        <taxon>Pelobates</taxon>
    </lineage>
</organism>
<sequence>MKPVLSAYAHGGQIACRQVQQRLLVAGCCLAVQHHNSPRCCQDPVTYVHKPPSPSVEEGFGVSGDGVAVWVPQLGGGYQAGALSGGCSMGAGILGGFCRSSQLLQYHWHMVSNLCWKSASQLLSCR</sequence>
<protein>
    <submittedName>
        <fullName evidence="1">Uncharacterized protein</fullName>
    </submittedName>
</protein>
<dbReference type="Proteomes" id="UP001295444">
    <property type="component" value="Chromosome 02"/>
</dbReference>
<name>A0AAD1RB77_PELCU</name>
<evidence type="ECO:0000313" key="1">
    <source>
        <dbReference type="EMBL" id="CAH2246859.1"/>
    </source>
</evidence>
<dbReference type="EMBL" id="OW240913">
    <property type="protein sequence ID" value="CAH2246859.1"/>
    <property type="molecule type" value="Genomic_DNA"/>
</dbReference>
<dbReference type="AlphaFoldDB" id="A0AAD1RB77"/>
<accession>A0AAD1RB77</accession>
<reference evidence="1" key="1">
    <citation type="submission" date="2022-03" db="EMBL/GenBank/DDBJ databases">
        <authorList>
            <person name="Alioto T."/>
            <person name="Alioto T."/>
            <person name="Gomez Garrido J."/>
        </authorList>
    </citation>
    <scope>NUCLEOTIDE SEQUENCE</scope>
</reference>